<comment type="caution">
    <text evidence="2">The sequence shown here is derived from an EMBL/GenBank/DDBJ whole genome shotgun (WGS) entry which is preliminary data.</text>
</comment>
<sequence>MKTTSFYKTQNQPTGTRAPTLDHIAPHPTHPTRPAELDRTTPNKIHLQVTPDQVELSQTEVGRVRPSRTDPHSVKSLQTESDPATTAPLKPTLSQTASHQAKLHKLDWTEPVSTRVPRVEMGRRGWKASEWVAFLGAG</sequence>
<accession>A0A835VGM0</accession>
<evidence type="ECO:0000256" key="1">
    <source>
        <dbReference type="SAM" id="MobiDB-lite"/>
    </source>
</evidence>
<organism evidence="2 3">
    <name type="scientific">Vanilla planifolia</name>
    <name type="common">Vanilla</name>
    <dbReference type="NCBI Taxonomy" id="51239"/>
    <lineage>
        <taxon>Eukaryota</taxon>
        <taxon>Viridiplantae</taxon>
        <taxon>Streptophyta</taxon>
        <taxon>Embryophyta</taxon>
        <taxon>Tracheophyta</taxon>
        <taxon>Spermatophyta</taxon>
        <taxon>Magnoliopsida</taxon>
        <taxon>Liliopsida</taxon>
        <taxon>Asparagales</taxon>
        <taxon>Orchidaceae</taxon>
        <taxon>Vanilloideae</taxon>
        <taxon>Vanilleae</taxon>
        <taxon>Vanilla</taxon>
    </lineage>
</organism>
<proteinExistence type="predicted"/>
<feature type="compositionally biased region" description="Polar residues" evidence="1">
    <location>
        <begin position="75"/>
        <end position="84"/>
    </location>
</feature>
<dbReference type="OrthoDB" id="6500128at2759"/>
<feature type="compositionally biased region" description="Polar residues" evidence="1">
    <location>
        <begin position="1"/>
        <end position="17"/>
    </location>
</feature>
<evidence type="ECO:0000313" key="3">
    <source>
        <dbReference type="Proteomes" id="UP000636800"/>
    </source>
</evidence>
<name>A0A835VGM0_VANPL</name>
<dbReference type="EMBL" id="JADCNL010000001">
    <property type="protein sequence ID" value="KAG0496403.1"/>
    <property type="molecule type" value="Genomic_DNA"/>
</dbReference>
<dbReference type="AlphaFoldDB" id="A0A835VGM0"/>
<protein>
    <submittedName>
        <fullName evidence="2">Uncharacterized protein</fullName>
    </submittedName>
</protein>
<dbReference type="Proteomes" id="UP000636800">
    <property type="component" value="Chromosome 1"/>
</dbReference>
<feature type="region of interest" description="Disordered" evidence="1">
    <location>
        <begin position="1"/>
        <end position="106"/>
    </location>
</feature>
<keyword evidence="3" id="KW-1185">Reference proteome</keyword>
<reference evidence="2 3" key="1">
    <citation type="journal article" date="2020" name="Nat. Food">
        <title>A phased Vanilla planifolia genome enables genetic improvement of flavour and production.</title>
        <authorList>
            <person name="Hasing T."/>
            <person name="Tang H."/>
            <person name="Brym M."/>
            <person name="Khazi F."/>
            <person name="Huang T."/>
            <person name="Chambers A.H."/>
        </authorList>
    </citation>
    <scope>NUCLEOTIDE SEQUENCE [LARGE SCALE GENOMIC DNA]</scope>
    <source>
        <tissue evidence="2">Leaf</tissue>
    </source>
</reference>
<gene>
    <name evidence="2" type="ORF">HPP92_001094</name>
</gene>
<evidence type="ECO:0000313" key="2">
    <source>
        <dbReference type="EMBL" id="KAG0496403.1"/>
    </source>
</evidence>